<accession>A0A6M3KJJ7</accession>
<protein>
    <submittedName>
        <fullName evidence="2">Uncharacterized protein</fullName>
    </submittedName>
</protein>
<dbReference type="AlphaFoldDB" id="A0A6M3KJJ7"/>
<evidence type="ECO:0000256" key="1">
    <source>
        <dbReference type="SAM" id="MobiDB-lite"/>
    </source>
</evidence>
<name>A0A6M3KJJ7_9ZZZZ</name>
<sequence length="116" mass="13631">MKYSYNFSENADYPEFIITIYDDKGEMYNQFQHEMSPELQAKSIEEFENVDVKREALAHMRNCEAEIAAKAEKDQIKADWEGKLDSYTKKGELLEIPEEELHPPEPIEEKVLDLEN</sequence>
<gene>
    <name evidence="2" type="ORF">MM415A00523_0018</name>
</gene>
<organism evidence="2">
    <name type="scientific">viral metagenome</name>
    <dbReference type="NCBI Taxonomy" id="1070528"/>
    <lineage>
        <taxon>unclassified sequences</taxon>
        <taxon>metagenomes</taxon>
        <taxon>organismal metagenomes</taxon>
    </lineage>
</organism>
<proteinExistence type="predicted"/>
<reference evidence="2" key="1">
    <citation type="submission" date="2020-03" db="EMBL/GenBank/DDBJ databases">
        <title>The deep terrestrial virosphere.</title>
        <authorList>
            <person name="Holmfeldt K."/>
            <person name="Nilsson E."/>
            <person name="Simone D."/>
            <person name="Lopez-Fernandez M."/>
            <person name="Wu X."/>
            <person name="de Brujin I."/>
            <person name="Lundin D."/>
            <person name="Andersson A."/>
            <person name="Bertilsson S."/>
            <person name="Dopson M."/>
        </authorList>
    </citation>
    <scope>NUCLEOTIDE SEQUENCE</scope>
    <source>
        <strain evidence="2">MM415A00523</strain>
    </source>
</reference>
<feature type="region of interest" description="Disordered" evidence="1">
    <location>
        <begin position="95"/>
        <end position="116"/>
    </location>
</feature>
<evidence type="ECO:0000313" key="2">
    <source>
        <dbReference type="EMBL" id="QJA81568.1"/>
    </source>
</evidence>
<dbReference type="EMBL" id="MT142463">
    <property type="protein sequence ID" value="QJA81568.1"/>
    <property type="molecule type" value="Genomic_DNA"/>
</dbReference>